<comment type="caution">
    <text evidence="6">The sequence shown here is derived from an EMBL/GenBank/DDBJ whole genome shotgun (WGS) entry which is preliminary data.</text>
</comment>
<dbReference type="NCBIfam" id="TIGR00275">
    <property type="entry name" value="aminoacetone oxidase family FAD-binding enzyme"/>
    <property type="match status" value="1"/>
</dbReference>
<accession>A0AAW5JRH9</accession>
<dbReference type="EMBL" id="JANFYS010000022">
    <property type="protein sequence ID" value="MCQ4770980.1"/>
    <property type="molecule type" value="Genomic_DNA"/>
</dbReference>
<dbReference type="PANTHER" id="PTHR42887">
    <property type="entry name" value="OS12G0638800 PROTEIN"/>
    <property type="match status" value="1"/>
</dbReference>
<dbReference type="InterPro" id="IPR036188">
    <property type="entry name" value="FAD/NAD-bd_sf"/>
</dbReference>
<evidence type="ECO:0000313" key="7">
    <source>
        <dbReference type="Proteomes" id="UP001204562"/>
    </source>
</evidence>
<evidence type="ECO:0000259" key="5">
    <source>
        <dbReference type="Pfam" id="PF22780"/>
    </source>
</evidence>
<dbReference type="InterPro" id="IPR023166">
    <property type="entry name" value="BaiN-like_dom_sf"/>
</dbReference>
<keyword evidence="3" id="KW-0274">FAD</keyword>
<reference evidence="6" key="1">
    <citation type="submission" date="2022-06" db="EMBL/GenBank/DDBJ databases">
        <title>Isolation of gut microbiota from human fecal samples.</title>
        <authorList>
            <person name="Pamer E.G."/>
            <person name="Barat B."/>
            <person name="Waligurski E."/>
            <person name="Medina S."/>
            <person name="Paddock L."/>
            <person name="Mostad J."/>
        </authorList>
    </citation>
    <scope>NUCLEOTIDE SEQUENCE</scope>
    <source>
        <strain evidence="6">DFI.9.91</strain>
    </source>
</reference>
<name>A0AAW5JRH9_9FIRM</name>
<evidence type="ECO:0000313" key="6">
    <source>
        <dbReference type="EMBL" id="MCQ4770980.1"/>
    </source>
</evidence>
<comment type="cofactor">
    <cofactor evidence="1">
        <name>FAD</name>
        <dbReference type="ChEBI" id="CHEBI:57692"/>
    </cofactor>
</comment>
<dbReference type="Proteomes" id="UP001204562">
    <property type="component" value="Unassembled WGS sequence"/>
</dbReference>
<dbReference type="InterPro" id="IPR057661">
    <property type="entry name" value="RsdA/BaiN/AoA(So)_Rossmann"/>
</dbReference>
<dbReference type="PRINTS" id="PR00368">
    <property type="entry name" value="FADPNR"/>
</dbReference>
<dbReference type="Gene3D" id="2.40.30.10">
    <property type="entry name" value="Translation factors"/>
    <property type="match status" value="1"/>
</dbReference>
<organism evidence="6 7">
    <name type="scientific">Intestinimonas massiliensis</name>
    <name type="common">ex Afouda et al. 2020</name>
    <dbReference type="NCBI Taxonomy" id="1673721"/>
    <lineage>
        <taxon>Bacteria</taxon>
        <taxon>Bacillati</taxon>
        <taxon>Bacillota</taxon>
        <taxon>Clostridia</taxon>
        <taxon>Eubacteriales</taxon>
        <taxon>Intestinimonas</taxon>
    </lineage>
</organism>
<dbReference type="PANTHER" id="PTHR42887:SF2">
    <property type="entry name" value="OS12G0638800 PROTEIN"/>
    <property type="match status" value="1"/>
</dbReference>
<dbReference type="Pfam" id="PF22780">
    <property type="entry name" value="HI0933_like_1st"/>
    <property type="match status" value="1"/>
</dbReference>
<keyword evidence="2" id="KW-0285">Flavoprotein</keyword>
<dbReference type="Gene3D" id="3.50.50.60">
    <property type="entry name" value="FAD/NAD(P)-binding domain"/>
    <property type="match status" value="1"/>
</dbReference>
<dbReference type="InterPro" id="IPR055178">
    <property type="entry name" value="RsdA/BaiN/AoA(So)-like_dom"/>
</dbReference>
<dbReference type="RefSeq" id="WP_256304286.1">
    <property type="nucleotide sequence ID" value="NZ_JANFYS010000022.1"/>
</dbReference>
<dbReference type="SUPFAM" id="SSF51905">
    <property type="entry name" value="FAD/NAD(P)-binding domain"/>
    <property type="match status" value="1"/>
</dbReference>
<dbReference type="SUPFAM" id="SSF160996">
    <property type="entry name" value="HI0933 insert domain-like"/>
    <property type="match status" value="1"/>
</dbReference>
<proteinExistence type="predicted"/>
<feature type="domain" description="RsdA/BaiN/AoA(So)-like Rossmann fold-like" evidence="4">
    <location>
        <begin position="4"/>
        <end position="405"/>
    </location>
</feature>
<sequence>MESQIVVVGGGAAGMMAALTAAQSGASVILLERNQKVGRKLYITGKGRCNLTNDCPADEALSNVPHNSRFLTSAMTRFPPSAVQEFFTGLGVPLKTERGGRVFPQSDRAADVIDALFMALRRQKVSIVEDRAVRLLATEDRISGVKGERGTYPCAAAVLATGGCSYPLTGSTGDGYRMAAELGHTVLPPRPSLIPLVIEGEECPQMQGLSLRNVSVRVKNQRGKVVFQEQGELLFTHFGLSGPLILSASAHMREYEKDCYTVCIDLKPALDEQTLDARLVREFSEHANQAFHNVLEHLAPRLLVPVLTARSGIPADLPANSVTKVQRRRLLELLKALCFEVQGPRPVEDAIVTSGGVKVGEIDPRTMESKLVQGLYFAGELIDVDAYTGGFNLQIAWCTGRAAGQAAALRVLGG</sequence>
<evidence type="ECO:0000256" key="1">
    <source>
        <dbReference type="ARBA" id="ARBA00001974"/>
    </source>
</evidence>
<gene>
    <name evidence="6" type="ORF">NE579_10990</name>
</gene>
<dbReference type="PRINTS" id="PR00411">
    <property type="entry name" value="PNDRDTASEI"/>
</dbReference>
<feature type="domain" description="RsdA/BaiN/AoA(So)-like insert" evidence="5">
    <location>
        <begin position="190"/>
        <end position="352"/>
    </location>
</feature>
<dbReference type="InterPro" id="IPR004792">
    <property type="entry name" value="BaiN-like"/>
</dbReference>
<protein>
    <submittedName>
        <fullName evidence="6">NAD(P)/FAD-dependent oxidoreductase</fullName>
    </submittedName>
</protein>
<dbReference type="Gene3D" id="1.10.8.260">
    <property type="entry name" value="HI0933 insert domain-like"/>
    <property type="match status" value="1"/>
</dbReference>
<evidence type="ECO:0000259" key="4">
    <source>
        <dbReference type="Pfam" id="PF03486"/>
    </source>
</evidence>
<dbReference type="Pfam" id="PF03486">
    <property type="entry name" value="HI0933_like"/>
    <property type="match status" value="1"/>
</dbReference>
<evidence type="ECO:0000256" key="2">
    <source>
        <dbReference type="ARBA" id="ARBA00022630"/>
    </source>
</evidence>
<dbReference type="AlphaFoldDB" id="A0AAW5JRH9"/>
<evidence type="ECO:0000256" key="3">
    <source>
        <dbReference type="ARBA" id="ARBA00022827"/>
    </source>
</evidence>